<evidence type="ECO:0000313" key="2">
    <source>
        <dbReference type="WBParaSite" id="maker-PairedContig_5798-snap-gene-0.2-mRNA-1"/>
    </source>
</evidence>
<keyword evidence="1" id="KW-0472">Membrane</keyword>
<proteinExistence type="predicted"/>
<dbReference type="InterPro" id="IPR010558">
    <property type="entry name" value="Ly-6-related"/>
</dbReference>
<dbReference type="WBParaSite" id="maker-PairedContig_5798-snap-gene-0.2-mRNA-1">
    <property type="protein sequence ID" value="maker-PairedContig_5798-snap-gene-0.2-mRNA-1"/>
    <property type="gene ID" value="maker-PairedContig_5798-snap-gene-0.2"/>
</dbReference>
<dbReference type="GO" id="GO:0030424">
    <property type="term" value="C:axon"/>
    <property type="evidence" value="ECO:0007669"/>
    <property type="project" value="TreeGrafter"/>
</dbReference>
<dbReference type="PANTHER" id="PTHR34722">
    <property type="entry name" value="HOMOLOG OF ODR-2 (TWO)-RELATED"/>
    <property type="match status" value="1"/>
</dbReference>
<keyword evidence="1" id="KW-1133">Transmembrane helix</keyword>
<dbReference type="GO" id="GO:0043025">
    <property type="term" value="C:neuronal cell body"/>
    <property type="evidence" value="ECO:0007669"/>
    <property type="project" value="TreeGrafter"/>
</dbReference>
<dbReference type="Pfam" id="PF06579">
    <property type="entry name" value="Ly-6_related"/>
    <property type="match status" value="1"/>
</dbReference>
<protein>
    <submittedName>
        <fullName evidence="2">Uncharacterized protein</fullName>
    </submittedName>
</protein>
<accession>A0A1I8EW22</accession>
<dbReference type="AlphaFoldDB" id="A0A1I8EW22"/>
<keyword evidence="1" id="KW-0812">Transmembrane</keyword>
<reference evidence="2" key="1">
    <citation type="submission" date="2016-11" db="UniProtKB">
        <authorList>
            <consortium name="WormBaseParasite"/>
        </authorList>
    </citation>
    <scope>IDENTIFICATION</scope>
    <source>
        <strain evidence="2">pt0022</strain>
    </source>
</reference>
<organism evidence="2">
    <name type="scientific">Wuchereria bancrofti</name>
    <dbReference type="NCBI Taxonomy" id="6293"/>
    <lineage>
        <taxon>Eukaryota</taxon>
        <taxon>Metazoa</taxon>
        <taxon>Ecdysozoa</taxon>
        <taxon>Nematoda</taxon>
        <taxon>Chromadorea</taxon>
        <taxon>Rhabditida</taxon>
        <taxon>Spirurina</taxon>
        <taxon>Spiruromorpha</taxon>
        <taxon>Filarioidea</taxon>
        <taxon>Onchocercidae</taxon>
        <taxon>Wuchereria</taxon>
    </lineage>
</organism>
<dbReference type="GO" id="GO:1990834">
    <property type="term" value="P:response to odorant"/>
    <property type="evidence" value="ECO:0007669"/>
    <property type="project" value="TreeGrafter"/>
</dbReference>
<dbReference type="STRING" id="6293.A0A1I8EW22"/>
<sequence length="169" mass="19123">MNDRLGGRRREGYLRGCMSDIIHYNQTLSALGATNACTVVRLRDLFISTERYLFENSDQAQLCACHSDLCNLAPSTISIHFLIYLIYFLLIFFQIIRKEKKKEKITKAQLLLLIDYCKLSQDYSSPESLMTLTLTLIDLEAFVNIVDVVVAVVVVVVVDVVDVVVVVDV</sequence>
<name>A0A1I8EW22_WUCBA</name>
<dbReference type="GO" id="GO:0042048">
    <property type="term" value="P:olfactory behavior"/>
    <property type="evidence" value="ECO:0007669"/>
    <property type="project" value="TreeGrafter"/>
</dbReference>
<evidence type="ECO:0000256" key="1">
    <source>
        <dbReference type="SAM" id="Phobius"/>
    </source>
</evidence>
<dbReference type="PANTHER" id="PTHR34722:SF3">
    <property type="entry name" value="HOMOLOG OF ODR-2 (TWO)"/>
    <property type="match status" value="1"/>
</dbReference>
<feature type="transmembrane region" description="Helical" evidence="1">
    <location>
        <begin position="77"/>
        <end position="96"/>
    </location>
</feature>
<feature type="transmembrane region" description="Helical" evidence="1">
    <location>
        <begin position="141"/>
        <end position="167"/>
    </location>
</feature>